<organism evidence="4 5">
    <name type="scientific">Colletotrichum karsti</name>
    <dbReference type="NCBI Taxonomy" id="1095194"/>
    <lineage>
        <taxon>Eukaryota</taxon>
        <taxon>Fungi</taxon>
        <taxon>Dikarya</taxon>
        <taxon>Ascomycota</taxon>
        <taxon>Pezizomycotina</taxon>
        <taxon>Sordariomycetes</taxon>
        <taxon>Hypocreomycetidae</taxon>
        <taxon>Glomerellales</taxon>
        <taxon>Glomerellaceae</taxon>
        <taxon>Colletotrichum</taxon>
        <taxon>Colletotrichum boninense species complex</taxon>
    </lineage>
</organism>
<evidence type="ECO:0000256" key="2">
    <source>
        <dbReference type="ARBA" id="ARBA00022857"/>
    </source>
</evidence>
<accession>A0A9P6I442</accession>
<dbReference type="CDD" id="cd05233">
    <property type="entry name" value="SDR_c"/>
    <property type="match status" value="1"/>
</dbReference>
<dbReference type="PRINTS" id="PR00081">
    <property type="entry name" value="GDHRDH"/>
</dbReference>
<evidence type="ECO:0000313" key="5">
    <source>
        <dbReference type="Proteomes" id="UP000781932"/>
    </source>
</evidence>
<comment type="caution">
    <text evidence="4">The sequence shown here is derived from an EMBL/GenBank/DDBJ whole genome shotgun (WGS) entry which is preliminary data.</text>
</comment>
<dbReference type="PANTHER" id="PTHR48107:SF7">
    <property type="entry name" value="RE15974P"/>
    <property type="match status" value="1"/>
</dbReference>
<dbReference type="SUPFAM" id="SSF51735">
    <property type="entry name" value="NAD(P)-binding Rossmann-fold domains"/>
    <property type="match status" value="1"/>
</dbReference>
<dbReference type="PROSITE" id="PS00061">
    <property type="entry name" value="ADH_SHORT"/>
    <property type="match status" value="1"/>
</dbReference>
<dbReference type="PANTHER" id="PTHR48107">
    <property type="entry name" value="NADPH-DEPENDENT ALDEHYDE REDUCTASE-LIKE PROTEIN, CHLOROPLASTIC-RELATED"/>
    <property type="match status" value="1"/>
</dbReference>
<proteinExistence type="inferred from homology"/>
<keyword evidence="2" id="KW-0521">NADP</keyword>
<dbReference type="Pfam" id="PF13561">
    <property type="entry name" value="adh_short_C2"/>
    <property type="match status" value="1"/>
</dbReference>
<dbReference type="GO" id="GO:0016614">
    <property type="term" value="F:oxidoreductase activity, acting on CH-OH group of donors"/>
    <property type="evidence" value="ECO:0007669"/>
    <property type="project" value="UniProtKB-ARBA"/>
</dbReference>
<reference evidence="4" key="2">
    <citation type="submission" date="2020-11" db="EMBL/GenBank/DDBJ databases">
        <title>Whole genome sequencing of Colletotrichum sp.</title>
        <authorList>
            <person name="Li H."/>
        </authorList>
    </citation>
    <scope>NUCLEOTIDE SEQUENCE</scope>
    <source>
        <strain evidence="4">CkLH20</strain>
    </source>
</reference>
<evidence type="ECO:0000256" key="1">
    <source>
        <dbReference type="ARBA" id="ARBA00006484"/>
    </source>
</evidence>
<dbReference type="Gene3D" id="3.40.50.720">
    <property type="entry name" value="NAD(P)-binding Rossmann-like Domain"/>
    <property type="match status" value="1"/>
</dbReference>
<keyword evidence="3" id="KW-0560">Oxidoreductase</keyword>
<sequence>MTTQTNIEQPWSLAGKAAIVTGASRGIGKAIAIHLARKGLTNIAITYANNQAAAEDTLEKVRALGVKNAIALKADAAEPEAWPTVVKDSLAGLGVSTIDILINNAVWGSIKEYLPVAQTTPEDFIKCMVGNVYSPVATIVAFLEHAAPKQGGRVINISSVSGRIANAEPTMSYGASKAALDSYTRSFAGHYALERGVTFNSVLVGPTDTDALRGTLEAVGGDFEKHLVSEVTAAPRLGQVEDIAYIVGFLASEEGRWVNGAAVSANGGFKSTIAALG</sequence>
<comment type="similarity">
    <text evidence="1">Belongs to the short-chain dehydrogenases/reductases (SDR) family.</text>
</comment>
<dbReference type="InterPro" id="IPR002347">
    <property type="entry name" value="SDR_fam"/>
</dbReference>
<evidence type="ECO:0000256" key="3">
    <source>
        <dbReference type="ARBA" id="ARBA00023002"/>
    </source>
</evidence>
<dbReference type="RefSeq" id="XP_038745345.1">
    <property type="nucleotide sequence ID" value="XM_038889533.1"/>
</dbReference>
<dbReference type="InterPro" id="IPR020904">
    <property type="entry name" value="Sc_DH/Rdtase_CS"/>
</dbReference>
<name>A0A9P6I442_9PEZI</name>
<dbReference type="EMBL" id="JAATWM020000020">
    <property type="protein sequence ID" value="KAF9875884.1"/>
    <property type="molecule type" value="Genomic_DNA"/>
</dbReference>
<evidence type="ECO:0000313" key="4">
    <source>
        <dbReference type="EMBL" id="KAF9875884.1"/>
    </source>
</evidence>
<keyword evidence="5" id="KW-1185">Reference proteome</keyword>
<protein>
    <submittedName>
        <fullName evidence="4">Short chain dehydrogenase</fullName>
    </submittedName>
</protein>
<dbReference type="GeneID" id="62162607"/>
<dbReference type="OrthoDB" id="47007at2759"/>
<gene>
    <name evidence="4" type="ORF">CkaCkLH20_06816</name>
</gene>
<dbReference type="AlphaFoldDB" id="A0A9P6I442"/>
<reference evidence="4" key="1">
    <citation type="submission" date="2020-03" db="EMBL/GenBank/DDBJ databases">
        <authorList>
            <person name="He L."/>
        </authorList>
    </citation>
    <scope>NUCLEOTIDE SEQUENCE</scope>
    <source>
        <strain evidence="4">CkLH20</strain>
    </source>
</reference>
<dbReference type="PRINTS" id="PR00080">
    <property type="entry name" value="SDRFAMILY"/>
</dbReference>
<dbReference type="InterPro" id="IPR036291">
    <property type="entry name" value="NAD(P)-bd_dom_sf"/>
</dbReference>
<dbReference type="Proteomes" id="UP000781932">
    <property type="component" value="Unassembled WGS sequence"/>
</dbReference>